<evidence type="ECO:0000313" key="6">
    <source>
        <dbReference type="EMBL" id="VUC33661.1"/>
    </source>
</evidence>
<dbReference type="InterPro" id="IPR011701">
    <property type="entry name" value="MFS"/>
</dbReference>
<feature type="transmembrane region" description="Helical" evidence="5">
    <location>
        <begin position="235"/>
        <end position="261"/>
    </location>
</feature>
<keyword evidence="7" id="KW-1185">Reference proteome</keyword>
<dbReference type="PANTHER" id="PTHR23502">
    <property type="entry name" value="MAJOR FACILITATOR SUPERFAMILY"/>
    <property type="match status" value="1"/>
</dbReference>
<dbReference type="Proteomes" id="UP000766486">
    <property type="component" value="Unassembled WGS sequence"/>
</dbReference>
<sequence>MYLLPSLILKNLNEELGMSYDALNNGYAANMAGLAIGCIIFIPIALRIGRRPVYLITALIMFACGAWQAEIYTVGDMIGMNLVSGIAGAVNEALFQVTNYVAPVYGGQVAALMGWRWACWSCTVAMGVIVLLMLFFLEESKYLPPPLDGHDVTAVTASSVNDRPGKIISVDKPQLPENICNHQEPVSAPRSRHIDVDTSLPMKSYLTRHALWTLDKSLAQHNRTIWKDLVEPFQILAAFPAVMFAALQYGWSIAMLSVLAITQSSLYSLPPYNFSTASVGNMNIPPLIGAILGTICGGPLVDYTIVYIAKRRGGIYEPETRLWLFLVPGLSMTIGCLMYGLTIAQIIGSALTSVVFVRNAIATALVFAITPWMETMGVYDMFVVIGCIATGVALTSVPVIIWGRRFRVQLADKYAHFIDQQY</sequence>
<feature type="transmembrane region" description="Helical" evidence="5">
    <location>
        <begin position="381"/>
        <end position="403"/>
    </location>
</feature>
<gene>
    <name evidence="6" type="ORF">CLO192961_LOCUS360009</name>
</gene>
<dbReference type="SUPFAM" id="SSF103473">
    <property type="entry name" value="MFS general substrate transporter"/>
    <property type="match status" value="1"/>
</dbReference>
<name>A0ABY6UQN2_BIOOC</name>
<dbReference type="Gene3D" id="1.20.1250.20">
    <property type="entry name" value="MFS general substrate transporter like domains"/>
    <property type="match status" value="1"/>
</dbReference>
<evidence type="ECO:0008006" key="8">
    <source>
        <dbReference type="Google" id="ProtNLM"/>
    </source>
</evidence>
<dbReference type="PANTHER" id="PTHR23502:SF50">
    <property type="entry name" value="TRANSPORTER, PUTATIVE (AFU_ORTHOLOGUE AFUA_5G00430)-RELATED"/>
    <property type="match status" value="1"/>
</dbReference>
<organism evidence="6 7">
    <name type="scientific">Bionectria ochroleuca</name>
    <name type="common">Gliocladium roseum</name>
    <dbReference type="NCBI Taxonomy" id="29856"/>
    <lineage>
        <taxon>Eukaryota</taxon>
        <taxon>Fungi</taxon>
        <taxon>Dikarya</taxon>
        <taxon>Ascomycota</taxon>
        <taxon>Pezizomycotina</taxon>
        <taxon>Sordariomycetes</taxon>
        <taxon>Hypocreomycetidae</taxon>
        <taxon>Hypocreales</taxon>
        <taxon>Bionectriaceae</taxon>
        <taxon>Clonostachys</taxon>
    </lineage>
</organism>
<feature type="transmembrane region" description="Helical" evidence="5">
    <location>
        <begin position="115"/>
        <end position="137"/>
    </location>
</feature>
<feature type="transmembrane region" description="Helical" evidence="5">
    <location>
        <begin position="287"/>
        <end position="309"/>
    </location>
</feature>
<comment type="subcellular location">
    <subcellularLocation>
        <location evidence="1">Membrane</location>
        <topology evidence="1">Multi-pass membrane protein</topology>
    </subcellularLocation>
</comment>
<keyword evidence="3 5" id="KW-1133">Transmembrane helix</keyword>
<protein>
    <recommendedName>
        <fullName evidence="8">Major facilitator superfamily (MFS) profile domain-containing protein</fullName>
    </recommendedName>
</protein>
<evidence type="ECO:0000256" key="2">
    <source>
        <dbReference type="ARBA" id="ARBA00022692"/>
    </source>
</evidence>
<evidence type="ECO:0000256" key="4">
    <source>
        <dbReference type="ARBA" id="ARBA00023136"/>
    </source>
</evidence>
<feature type="transmembrane region" description="Helical" evidence="5">
    <location>
        <begin position="53"/>
        <end position="74"/>
    </location>
</feature>
<evidence type="ECO:0000313" key="7">
    <source>
        <dbReference type="Proteomes" id="UP000766486"/>
    </source>
</evidence>
<evidence type="ECO:0000256" key="1">
    <source>
        <dbReference type="ARBA" id="ARBA00004141"/>
    </source>
</evidence>
<evidence type="ECO:0000256" key="5">
    <source>
        <dbReference type="SAM" id="Phobius"/>
    </source>
</evidence>
<dbReference type="EMBL" id="CABFNS010000869">
    <property type="protein sequence ID" value="VUC33661.1"/>
    <property type="molecule type" value="Genomic_DNA"/>
</dbReference>
<reference evidence="6 7" key="1">
    <citation type="submission" date="2019-06" db="EMBL/GenBank/DDBJ databases">
        <authorList>
            <person name="Broberg M."/>
        </authorList>
    </citation>
    <scope>NUCLEOTIDE SEQUENCE [LARGE SCALE GENOMIC DNA]</scope>
</reference>
<accession>A0ABY6UQN2</accession>
<feature type="transmembrane region" description="Helical" evidence="5">
    <location>
        <begin position="321"/>
        <end position="340"/>
    </location>
</feature>
<dbReference type="InterPro" id="IPR036259">
    <property type="entry name" value="MFS_trans_sf"/>
</dbReference>
<evidence type="ECO:0000256" key="3">
    <source>
        <dbReference type="ARBA" id="ARBA00022989"/>
    </source>
</evidence>
<dbReference type="Pfam" id="PF07690">
    <property type="entry name" value="MFS_1"/>
    <property type="match status" value="1"/>
</dbReference>
<keyword evidence="4 5" id="KW-0472">Membrane</keyword>
<keyword evidence="2 5" id="KW-0812">Transmembrane</keyword>
<comment type="caution">
    <text evidence="6">The sequence shown here is derived from an EMBL/GenBank/DDBJ whole genome shotgun (WGS) entry which is preliminary data.</text>
</comment>
<proteinExistence type="predicted"/>
<feature type="transmembrane region" description="Helical" evidence="5">
    <location>
        <begin position="27"/>
        <end position="46"/>
    </location>
</feature>